<feature type="binding site" evidence="10">
    <location>
        <begin position="10"/>
        <end position="12"/>
    </location>
    <ligand>
        <name>UDP-N-acetyl-alpha-D-glucosamine</name>
        <dbReference type="ChEBI" id="CHEBI:57705"/>
    </ligand>
</feature>
<evidence type="ECO:0000313" key="13">
    <source>
        <dbReference type="EMBL" id="ACO33326.1"/>
    </source>
</evidence>
<keyword evidence="7 10" id="KW-0472">Membrane</keyword>
<evidence type="ECO:0000256" key="3">
    <source>
        <dbReference type="ARBA" id="ARBA00022676"/>
    </source>
</evidence>
<dbReference type="CAZy" id="GT28">
    <property type="family name" value="Glycosyltransferase Family 28"/>
</dbReference>
<keyword evidence="6 10" id="KW-0573">Peptidoglycan synthesis</keyword>
<keyword evidence="4 10" id="KW-0808">Transferase</keyword>
<dbReference type="SUPFAM" id="SSF53756">
    <property type="entry name" value="UDP-Glycosyltransferase/glycogen phosphorylase"/>
    <property type="match status" value="1"/>
</dbReference>
<dbReference type="HOGENOM" id="CLU_037404_2_0_0"/>
<dbReference type="GO" id="GO:0050511">
    <property type="term" value="F:undecaprenyldiphospho-muramoylpentapeptide beta-N-acetylglucosaminyltransferase activity"/>
    <property type="evidence" value="ECO:0007669"/>
    <property type="project" value="UniProtKB-UniRule"/>
</dbReference>
<dbReference type="EC" id="2.4.1.227" evidence="10"/>
<feature type="binding site" evidence="10">
    <location>
        <position position="293"/>
    </location>
    <ligand>
        <name>UDP-N-acetyl-alpha-D-glucosamine</name>
        <dbReference type="ChEBI" id="CHEBI:57705"/>
    </ligand>
</feature>
<dbReference type="Gene3D" id="3.40.50.2000">
    <property type="entry name" value="Glycogen Phosphorylase B"/>
    <property type="match status" value="2"/>
</dbReference>
<dbReference type="AlphaFoldDB" id="C1F458"/>
<keyword evidence="2 10" id="KW-0132">Cell division</keyword>
<evidence type="ECO:0000256" key="2">
    <source>
        <dbReference type="ARBA" id="ARBA00022618"/>
    </source>
</evidence>
<keyword evidence="9 10" id="KW-0961">Cell wall biogenesis/degradation</keyword>
<keyword evidence="3 10" id="KW-0328">Glycosyltransferase</keyword>
<feature type="binding site" evidence="10">
    <location>
        <position position="128"/>
    </location>
    <ligand>
        <name>UDP-N-acetyl-alpha-D-glucosamine</name>
        <dbReference type="ChEBI" id="CHEBI:57705"/>
    </ligand>
</feature>
<dbReference type="InterPro" id="IPR004276">
    <property type="entry name" value="GlycoTrans_28_N"/>
</dbReference>
<dbReference type="eggNOG" id="COG0707">
    <property type="taxonomic scope" value="Bacteria"/>
</dbReference>
<evidence type="ECO:0000256" key="1">
    <source>
        <dbReference type="ARBA" id="ARBA00022475"/>
    </source>
</evidence>
<evidence type="ECO:0000256" key="5">
    <source>
        <dbReference type="ARBA" id="ARBA00022960"/>
    </source>
</evidence>
<comment type="subcellular location">
    <subcellularLocation>
        <location evidence="10">Cell inner membrane</location>
        <topology evidence="10">Peripheral membrane protein</topology>
        <orientation evidence="10">Cytoplasmic side</orientation>
    </subcellularLocation>
</comment>
<dbReference type="HAMAP" id="MF_00033">
    <property type="entry name" value="MurG"/>
    <property type="match status" value="1"/>
</dbReference>
<dbReference type="Pfam" id="PF04101">
    <property type="entry name" value="Glyco_tran_28_C"/>
    <property type="match status" value="1"/>
</dbReference>
<comment type="catalytic activity">
    <reaction evidence="10">
        <text>di-trans,octa-cis-undecaprenyl diphospho-N-acetyl-alpha-D-muramoyl-L-alanyl-D-glutamyl-meso-2,6-diaminopimeloyl-D-alanyl-D-alanine + UDP-N-acetyl-alpha-D-glucosamine = di-trans,octa-cis-undecaprenyl diphospho-[N-acetyl-alpha-D-glucosaminyl-(1-&gt;4)]-N-acetyl-alpha-D-muramoyl-L-alanyl-D-glutamyl-meso-2,6-diaminopimeloyl-D-alanyl-D-alanine + UDP + H(+)</text>
        <dbReference type="Rhea" id="RHEA:31227"/>
        <dbReference type="ChEBI" id="CHEBI:15378"/>
        <dbReference type="ChEBI" id="CHEBI:57705"/>
        <dbReference type="ChEBI" id="CHEBI:58223"/>
        <dbReference type="ChEBI" id="CHEBI:61387"/>
        <dbReference type="ChEBI" id="CHEBI:61388"/>
        <dbReference type="EC" id="2.4.1.227"/>
    </reaction>
</comment>
<dbReference type="GO" id="GO:0005975">
    <property type="term" value="P:carbohydrate metabolic process"/>
    <property type="evidence" value="ECO:0007669"/>
    <property type="project" value="InterPro"/>
</dbReference>
<dbReference type="InParanoid" id="C1F458"/>
<evidence type="ECO:0000256" key="6">
    <source>
        <dbReference type="ARBA" id="ARBA00022984"/>
    </source>
</evidence>
<dbReference type="RefSeq" id="WP_015896244.1">
    <property type="nucleotide sequence ID" value="NC_012483.1"/>
</dbReference>
<comment type="function">
    <text evidence="10">Cell wall formation. Catalyzes the transfer of a GlcNAc subunit on undecaprenyl-pyrophosphoryl-MurNAc-pentapeptide (lipid intermediate I) to form undecaprenyl-pyrophosphoryl-MurNAc-(pentapeptide)GlcNAc (lipid intermediate II).</text>
</comment>
<evidence type="ECO:0000256" key="9">
    <source>
        <dbReference type="ARBA" id="ARBA00023316"/>
    </source>
</evidence>
<feature type="domain" description="Glycosyl transferase family 28 C-terminal" evidence="12">
    <location>
        <begin position="184"/>
        <end position="352"/>
    </location>
</feature>
<proteinExistence type="inferred from homology"/>
<keyword evidence="14" id="KW-1185">Reference proteome</keyword>
<dbReference type="EMBL" id="CP001472">
    <property type="protein sequence ID" value="ACO33326.1"/>
    <property type="molecule type" value="Genomic_DNA"/>
</dbReference>
<dbReference type="PANTHER" id="PTHR21015:SF22">
    <property type="entry name" value="GLYCOSYLTRANSFERASE"/>
    <property type="match status" value="1"/>
</dbReference>
<dbReference type="GO" id="GO:0009252">
    <property type="term" value="P:peptidoglycan biosynthetic process"/>
    <property type="evidence" value="ECO:0007669"/>
    <property type="project" value="UniProtKB-UniRule"/>
</dbReference>
<dbReference type="GO" id="GO:0071555">
    <property type="term" value="P:cell wall organization"/>
    <property type="evidence" value="ECO:0007669"/>
    <property type="project" value="UniProtKB-KW"/>
</dbReference>
<dbReference type="PANTHER" id="PTHR21015">
    <property type="entry name" value="UDP-N-ACETYLGLUCOSAMINE--N-ACETYLMURAMYL-(PENTAPEPTIDE) PYROPHOSPHORYL-UNDECAPRENOL N-ACETYLGLUCOSAMINE TRANSFERASE 1"/>
    <property type="match status" value="1"/>
</dbReference>
<dbReference type="GO" id="GO:0005886">
    <property type="term" value="C:plasma membrane"/>
    <property type="evidence" value="ECO:0007669"/>
    <property type="project" value="UniProtKB-SubCell"/>
</dbReference>
<dbReference type="STRING" id="240015.ACP_1086"/>
<dbReference type="GO" id="GO:0051991">
    <property type="term" value="F:UDP-N-acetyl-D-glucosamine:N-acetylmuramoyl-L-alanyl-D-glutamyl-meso-2,6-diaminopimelyl-D-alanyl-D-alanine-diphosphoundecaprenol 4-beta-N-acetylglucosaminlytransferase activity"/>
    <property type="evidence" value="ECO:0007669"/>
    <property type="project" value="RHEA"/>
</dbReference>
<dbReference type="InterPro" id="IPR006009">
    <property type="entry name" value="GlcNAc_MurG"/>
</dbReference>
<organism evidence="13 14">
    <name type="scientific">Acidobacterium capsulatum (strain ATCC 51196 / DSM 11244 / BCRC 80197 / JCM 7670 / NBRC 15755 / NCIMB 13165 / 161)</name>
    <dbReference type="NCBI Taxonomy" id="240015"/>
    <lineage>
        <taxon>Bacteria</taxon>
        <taxon>Pseudomonadati</taxon>
        <taxon>Acidobacteriota</taxon>
        <taxon>Terriglobia</taxon>
        <taxon>Terriglobales</taxon>
        <taxon>Acidobacteriaceae</taxon>
        <taxon>Acidobacterium</taxon>
    </lineage>
</organism>
<keyword evidence="8 10" id="KW-0131">Cell cycle</keyword>
<dbReference type="FunCoup" id="C1F458">
    <property type="interactions" value="292"/>
</dbReference>
<comment type="caution">
    <text evidence="10">Lacks conserved residue(s) required for the propagation of feature annotation.</text>
</comment>
<accession>C1F458</accession>
<evidence type="ECO:0000259" key="11">
    <source>
        <dbReference type="Pfam" id="PF03033"/>
    </source>
</evidence>
<dbReference type="InterPro" id="IPR007235">
    <property type="entry name" value="Glyco_trans_28_C"/>
</dbReference>
<keyword evidence="1 10" id="KW-1003">Cell membrane</keyword>
<evidence type="ECO:0000256" key="8">
    <source>
        <dbReference type="ARBA" id="ARBA00023306"/>
    </source>
</evidence>
<keyword evidence="5 10" id="KW-0133">Cell shape</keyword>
<dbReference type="UniPathway" id="UPA00219"/>
<sequence length="361" mass="38143">MKLVIAGGGTGGHIIPALAIADQLTAECEAAGSQAEILFIGTPRGLESKLVPQAGYPLSLIKVGQLNNVSLLTRVRTLLDLPLSVMGCMRMLRKYRPNAVVGVGGYASGPAMLAAQLLRIPTLAFEPNAIPGLANRLIGKRVHAAAVNFAPAAQYFRHAQVTGIPVRKQFFVLPPRPADQPPQLLVFGGSQGARVFNTYMPQAAAELLAAVPGLTILHQAGARHAEATEQAYEASGADQSRWRVAPFLDDMPQRFAEASLILARSGASTVAELAAAGKPALLVPFPQAADDHQRKNAEVMAQAGAAAMVLEADLTPGRLGRELAHLLAAPAQLAQMSDKARTLAHPDATEQITRMIRQIAR</sequence>
<name>C1F458_ACIC5</name>
<dbReference type="OrthoDB" id="9808936at2"/>
<dbReference type="Pfam" id="PF03033">
    <property type="entry name" value="Glyco_transf_28"/>
    <property type="match status" value="1"/>
</dbReference>
<comment type="similarity">
    <text evidence="10">Belongs to the glycosyltransferase 28 family. MurG subfamily.</text>
</comment>
<comment type="pathway">
    <text evidence="10">Cell wall biogenesis; peptidoglycan biosynthesis.</text>
</comment>
<dbReference type="GO" id="GO:0008360">
    <property type="term" value="P:regulation of cell shape"/>
    <property type="evidence" value="ECO:0007669"/>
    <property type="project" value="UniProtKB-KW"/>
</dbReference>
<feature type="binding site" evidence="10">
    <location>
        <position position="167"/>
    </location>
    <ligand>
        <name>UDP-N-acetyl-alpha-D-glucosamine</name>
        <dbReference type="ChEBI" id="CHEBI:57705"/>
    </ligand>
</feature>
<dbReference type="Proteomes" id="UP000002207">
    <property type="component" value="Chromosome"/>
</dbReference>
<protein>
    <recommendedName>
        <fullName evidence="10">UDP-N-acetylglucosamine--N-acetylmuramyl-(pentapeptide) pyrophosphoryl-undecaprenol N-acetylglucosamine transferase</fullName>
        <ecNumber evidence="10">2.4.1.227</ecNumber>
    </recommendedName>
    <alternativeName>
        <fullName evidence="10">Undecaprenyl-PP-MurNAc-pentapeptide-UDPGlcNAc GlcNAc transferase</fullName>
    </alternativeName>
</protein>
<evidence type="ECO:0000256" key="4">
    <source>
        <dbReference type="ARBA" id="ARBA00022679"/>
    </source>
</evidence>
<dbReference type="GO" id="GO:0051301">
    <property type="term" value="P:cell division"/>
    <property type="evidence" value="ECO:0007669"/>
    <property type="project" value="UniProtKB-KW"/>
</dbReference>
<gene>
    <name evidence="10 13" type="primary">murG</name>
    <name evidence="13" type="ordered locus">ACP_1086</name>
</gene>
<dbReference type="KEGG" id="aca:ACP_1086"/>
<keyword evidence="10" id="KW-0997">Cell inner membrane</keyword>
<evidence type="ECO:0000259" key="12">
    <source>
        <dbReference type="Pfam" id="PF04101"/>
    </source>
</evidence>
<feature type="binding site" evidence="10">
    <location>
        <position position="190"/>
    </location>
    <ligand>
        <name>UDP-N-acetyl-alpha-D-glucosamine</name>
        <dbReference type="ChEBI" id="CHEBI:57705"/>
    </ligand>
</feature>
<evidence type="ECO:0000256" key="10">
    <source>
        <dbReference type="HAMAP-Rule" id="MF_00033"/>
    </source>
</evidence>
<dbReference type="CDD" id="cd03785">
    <property type="entry name" value="GT28_MurG"/>
    <property type="match status" value="1"/>
</dbReference>
<dbReference type="NCBIfam" id="TIGR01133">
    <property type="entry name" value="murG"/>
    <property type="match status" value="1"/>
</dbReference>
<evidence type="ECO:0000313" key="14">
    <source>
        <dbReference type="Proteomes" id="UP000002207"/>
    </source>
</evidence>
<evidence type="ECO:0000256" key="7">
    <source>
        <dbReference type="ARBA" id="ARBA00023136"/>
    </source>
</evidence>
<feature type="domain" description="Glycosyltransferase family 28 N-terminal" evidence="11">
    <location>
        <begin position="4"/>
        <end position="146"/>
    </location>
</feature>
<reference evidence="13 14" key="1">
    <citation type="journal article" date="2009" name="Appl. Environ. Microbiol.">
        <title>Three genomes from the phylum Acidobacteria provide insight into the lifestyles of these microorganisms in soils.</title>
        <authorList>
            <person name="Ward N.L."/>
            <person name="Challacombe J.F."/>
            <person name="Janssen P.H."/>
            <person name="Henrissat B."/>
            <person name="Coutinho P.M."/>
            <person name="Wu M."/>
            <person name="Xie G."/>
            <person name="Haft D.H."/>
            <person name="Sait M."/>
            <person name="Badger J."/>
            <person name="Barabote R.D."/>
            <person name="Bradley B."/>
            <person name="Brettin T.S."/>
            <person name="Brinkac L.M."/>
            <person name="Bruce D."/>
            <person name="Creasy T."/>
            <person name="Daugherty S.C."/>
            <person name="Davidsen T.M."/>
            <person name="DeBoy R.T."/>
            <person name="Detter J.C."/>
            <person name="Dodson R.J."/>
            <person name="Durkin A.S."/>
            <person name="Ganapathy A."/>
            <person name="Gwinn-Giglio M."/>
            <person name="Han C.S."/>
            <person name="Khouri H."/>
            <person name="Kiss H."/>
            <person name="Kothari S.P."/>
            <person name="Madupu R."/>
            <person name="Nelson K.E."/>
            <person name="Nelson W.C."/>
            <person name="Paulsen I."/>
            <person name="Penn K."/>
            <person name="Ren Q."/>
            <person name="Rosovitz M.J."/>
            <person name="Selengut J.D."/>
            <person name="Shrivastava S."/>
            <person name="Sullivan S.A."/>
            <person name="Tapia R."/>
            <person name="Thompson L.S."/>
            <person name="Watkins K.L."/>
            <person name="Yang Q."/>
            <person name="Yu C."/>
            <person name="Zafar N."/>
            <person name="Zhou L."/>
            <person name="Kuske C.R."/>
        </authorList>
    </citation>
    <scope>NUCLEOTIDE SEQUENCE [LARGE SCALE GENOMIC DNA]</scope>
    <source>
        <strain evidence="14">ATCC 51196 / DSM 11244 / BCRC 80197 / JCM 7670 / NBRC 15755 / NCIMB 13165 / 161</strain>
    </source>
</reference>